<feature type="domain" description="EamA" evidence="8">
    <location>
        <begin position="137"/>
        <end position="273"/>
    </location>
</feature>
<reference evidence="10" key="1">
    <citation type="submission" date="2016-05" db="EMBL/GenBank/DDBJ databases">
        <authorList>
            <person name="Liu B."/>
            <person name="Wang J."/>
            <person name="Zhu Y."/>
            <person name="Liu G."/>
            <person name="Chen Q."/>
            <person name="Chen Z."/>
            <person name="Lan J."/>
            <person name="Che J."/>
            <person name="Ge C."/>
            <person name="Shi H."/>
            <person name="Pan Z."/>
            <person name="Liu X."/>
        </authorList>
    </citation>
    <scope>NUCLEOTIDE SEQUENCE [LARGE SCALE GENOMIC DNA]</scope>
    <source>
        <strain evidence="10">FJAT-27215</strain>
    </source>
</reference>
<evidence type="ECO:0000256" key="7">
    <source>
        <dbReference type="SAM" id="Phobius"/>
    </source>
</evidence>
<dbReference type="SUPFAM" id="SSF103481">
    <property type="entry name" value="Multidrug resistance efflux transporter EmrE"/>
    <property type="match status" value="2"/>
</dbReference>
<feature type="transmembrane region" description="Helical" evidence="7">
    <location>
        <begin position="53"/>
        <end position="71"/>
    </location>
</feature>
<keyword evidence="3" id="KW-1003">Cell membrane</keyword>
<feature type="transmembrane region" description="Helical" evidence="7">
    <location>
        <begin position="201"/>
        <end position="221"/>
    </location>
</feature>
<dbReference type="Proteomes" id="UP000092578">
    <property type="component" value="Unassembled WGS sequence"/>
</dbReference>
<dbReference type="PANTHER" id="PTHR32322:SF18">
    <property type="entry name" value="S-ADENOSYLMETHIONINE_S-ADENOSYLHOMOCYSTEINE TRANSPORTER"/>
    <property type="match status" value="1"/>
</dbReference>
<dbReference type="EMBL" id="MAYT01000029">
    <property type="protein sequence ID" value="OCA82962.1"/>
    <property type="molecule type" value="Genomic_DNA"/>
</dbReference>
<comment type="similarity">
    <text evidence="2">Belongs to the EamA transporter family.</text>
</comment>
<comment type="subcellular location">
    <subcellularLocation>
        <location evidence="1">Cell membrane</location>
        <topology evidence="1">Multi-pass membrane protein</topology>
    </subcellularLocation>
</comment>
<dbReference type="GO" id="GO:0005886">
    <property type="term" value="C:plasma membrane"/>
    <property type="evidence" value="ECO:0007669"/>
    <property type="project" value="UniProtKB-SubCell"/>
</dbReference>
<evidence type="ECO:0000256" key="3">
    <source>
        <dbReference type="ARBA" id="ARBA00022475"/>
    </source>
</evidence>
<feature type="transmembrane region" description="Helical" evidence="7">
    <location>
        <begin position="259"/>
        <end position="278"/>
    </location>
</feature>
<comment type="caution">
    <text evidence="9">The sequence shown here is derived from an EMBL/GenBank/DDBJ whole genome shotgun (WGS) entry which is preliminary data.</text>
</comment>
<keyword evidence="4 7" id="KW-0812">Transmembrane</keyword>
<dbReference type="InterPro" id="IPR037185">
    <property type="entry name" value="EmrE-like"/>
</dbReference>
<protein>
    <recommendedName>
        <fullName evidence="8">EamA domain-containing protein</fullName>
    </recommendedName>
</protein>
<proteinExistence type="inferred from homology"/>
<sequence>MLMWGINVSIIKILVEHFTPVTITACRIFAAAITVFLTLGILGKVRWPRHNEWIYIVGGAFLSVVGHHYFLSEGLSKTTAANGGLILGLGPLLTAILSMALLKQRPTKIRLLGFLLGGAGVSFTVLAGSGGVTAASTGDFNVFLSILSQALSFIVIKKAAETLDPRLLTGYMLLIGSVILFLISLWKEPWGLESLTNGSPAVWTAFFFSAILATALGHMVYNRAIGQIGAAEASIFLNLNTFFSLIGASLFLGEAILPAHFIGLLLIVPGVLLGSGSLEEWMLRQRRKLQQR</sequence>
<feature type="transmembrane region" description="Helical" evidence="7">
    <location>
        <begin position="109"/>
        <end position="128"/>
    </location>
</feature>
<organism evidence="9 10">
    <name type="scientific">Pseudobacillus wudalianchiensis</name>
    <dbReference type="NCBI Taxonomy" id="1743143"/>
    <lineage>
        <taxon>Bacteria</taxon>
        <taxon>Bacillati</taxon>
        <taxon>Bacillota</taxon>
        <taxon>Bacilli</taxon>
        <taxon>Bacillales</taxon>
        <taxon>Bacillaceae</taxon>
        <taxon>Pseudobacillus</taxon>
    </lineage>
</organism>
<gene>
    <name evidence="9" type="ORF">A8F95_13910</name>
</gene>
<keyword evidence="6 7" id="KW-0472">Membrane</keyword>
<evidence type="ECO:0000256" key="6">
    <source>
        <dbReference type="ARBA" id="ARBA00023136"/>
    </source>
</evidence>
<accession>A0A1B9AGJ8</accession>
<evidence type="ECO:0000256" key="4">
    <source>
        <dbReference type="ARBA" id="ARBA00022692"/>
    </source>
</evidence>
<feature type="transmembrane region" description="Helical" evidence="7">
    <location>
        <begin position="233"/>
        <end position="253"/>
    </location>
</feature>
<feature type="transmembrane region" description="Helical" evidence="7">
    <location>
        <begin position="140"/>
        <end position="156"/>
    </location>
</feature>
<evidence type="ECO:0000313" key="9">
    <source>
        <dbReference type="EMBL" id="OCA82962.1"/>
    </source>
</evidence>
<dbReference type="InterPro" id="IPR050638">
    <property type="entry name" value="AA-Vitamin_Transporters"/>
</dbReference>
<evidence type="ECO:0000313" key="10">
    <source>
        <dbReference type="Proteomes" id="UP000092578"/>
    </source>
</evidence>
<feature type="domain" description="EamA" evidence="8">
    <location>
        <begin position="1"/>
        <end position="125"/>
    </location>
</feature>
<feature type="transmembrane region" description="Helical" evidence="7">
    <location>
        <begin position="83"/>
        <end position="102"/>
    </location>
</feature>
<dbReference type="InterPro" id="IPR000620">
    <property type="entry name" value="EamA_dom"/>
</dbReference>
<feature type="transmembrane region" description="Helical" evidence="7">
    <location>
        <begin position="20"/>
        <end position="41"/>
    </location>
</feature>
<keyword evidence="10" id="KW-1185">Reference proteome</keyword>
<dbReference type="PANTHER" id="PTHR32322">
    <property type="entry name" value="INNER MEMBRANE TRANSPORTER"/>
    <property type="match status" value="1"/>
</dbReference>
<keyword evidence="5 7" id="KW-1133">Transmembrane helix</keyword>
<name>A0A1B9AGJ8_9BACI</name>
<evidence type="ECO:0000259" key="8">
    <source>
        <dbReference type="Pfam" id="PF00892"/>
    </source>
</evidence>
<feature type="transmembrane region" description="Helical" evidence="7">
    <location>
        <begin position="168"/>
        <end position="186"/>
    </location>
</feature>
<evidence type="ECO:0000256" key="2">
    <source>
        <dbReference type="ARBA" id="ARBA00007362"/>
    </source>
</evidence>
<dbReference type="AlphaFoldDB" id="A0A1B9AGJ8"/>
<evidence type="ECO:0000256" key="5">
    <source>
        <dbReference type="ARBA" id="ARBA00022989"/>
    </source>
</evidence>
<evidence type="ECO:0000256" key="1">
    <source>
        <dbReference type="ARBA" id="ARBA00004651"/>
    </source>
</evidence>
<dbReference type="Pfam" id="PF00892">
    <property type="entry name" value="EamA"/>
    <property type="match status" value="2"/>
</dbReference>